<dbReference type="GO" id="GO:0005634">
    <property type="term" value="C:nucleus"/>
    <property type="evidence" value="ECO:0007669"/>
    <property type="project" value="UniProtKB-SubCell"/>
</dbReference>
<organism evidence="7 8">
    <name type="scientific">Paracoccidioides brasiliensis</name>
    <dbReference type="NCBI Taxonomy" id="121759"/>
    <lineage>
        <taxon>Eukaryota</taxon>
        <taxon>Fungi</taxon>
        <taxon>Dikarya</taxon>
        <taxon>Ascomycota</taxon>
        <taxon>Pezizomycotina</taxon>
        <taxon>Eurotiomycetes</taxon>
        <taxon>Eurotiomycetidae</taxon>
        <taxon>Onygenales</taxon>
        <taxon>Ajellomycetaceae</taxon>
        <taxon>Paracoccidioides</taxon>
    </lineage>
</organism>
<dbReference type="VEuPathDB" id="FungiDB:PADG_02012"/>
<dbReference type="InterPro" id="IPR008422">
    <property type="entry name" value="KN_HD"/>
</dbReference>
<accession>A0A1D2JL42</accession>
<dbReference type="GO" id="GO:0006355">
    <property type="term" value="P:regulation of DNA-templated transcription"/>
    <property type="evidence" value="ECO:0007669"/>
    <property type="project" value="InterPro"/>
</dbReference>
<feature type="domain" description="Homeobox" evidence="6">
    <location>
        <begin position="523"/>
        <end position="586"/>
    </location>
</feature>
<dbReference type="Pfam" id="PF05920">
    <property type="entry name" value="Homeobox_KN"/>
    <property type="match status" value="1"/>
</dbReference>
<dbReference type="PROSITE" id="PS50071">
    <property type="entry name" value="HOMEOBOX_2"/>
    <property type="match status" value="1"/>
</dbReference>
<reference evidence="7 8" key="1">
    <citation type="submission" date="2016-06" db="EMBL/GenBank/DDBJ databases">
        <authorList>
            <person name="Kjaerup R.B."/>
            <person name="Dalgaard T.S."/>
            <person name="Juul-Madsen H.R."/>
        </authorList>
    </citation>
    <scope>NUCLEOTIDE SEQUENCE [LARGE SCALE GENOMIC DNA]</scope>
    <source>
        <strain evidence="7 8">Pb300</strain>
    </source>
</reference>
<keyword evidence="2 4" id="KW-0371">Homeobox</keyword>
<feature type="region of interest" description="Disordered" evidence="5">
    <location>
        <begin position="588"/>
        <end position="622"/>
    </location>
</feature>
<protein>
    <recommendedName>
        <fullName evidence="6">Homeobox domain-containing protein</fullName>
    </recommendedName>
</protein>
<evidence type="ECO:0000256" key="1">
    <source>
        <dbReference type="ARBA" id="ARBA00023125"/>
    </source>
</evidence>
<feature type="compositionally biased region" description="Basic and acidic residues" evidence="5">
    <location>
        <begin position="1"/>
        <end position="18"/>
    </location>
</feature>
<gene>
    <name evidence="7" type="ORF">ACO22_01556</name>
</gene>
<evidence type="ECO:0000256" key="5">
    <source>
        <dbReference type="SAM" id="MobiDB-lite"/>
    </source>
</evidence>
<dbReference type="VEuPathDB" id="FungiDB:PABG_12567"/>
<evidence type="ECO:0000256" key="3">
    <source>
        <dbReference type="ARBA" id="ARBA00023242"/>
    </source>
</evidence>
<feature type="region of interest" description="Disordered" evidence="5">
    <location>
        <begin position="474"/>
        <end position="531"/>
    </location>
</feature>
<dbReference type="InterPro" id="IPR050224">
    <property type="entry name" value="TALE_homeobox"/>
</dbReference>
<comment type="caution">
    <text evidence="7">The sequence shown here is derived from an EMBL/GenBank/DDBJ whole genome shotgun (WGS) entry which is preliminary data.</text>
</comment>
<keyword evidence="3 4" id="KW-0539">Nucleus</keyword>
<evidence type="ECO:0000313" key="8">
    <source>
        <dbReference type="Proteomes" id="UP000242814"/>
    </source>
</evidence>
<sequence>MSLEKHTPEAELLPDRPARPGRPRTGAHLKPYVDMIMTEFHDRRFQRRRSLYQKRDLQDRVARNSWVGPPSELDDVSRLRKTRLRRIKNMQTGYFTVCNPEPDSSSPEDDPRGIFSRYLGVHRVRGLRAAKERFHQNNPTQTLSNMPFTLTHLERGLSVFWDYLGLNWRRYLAHHSATQRQIPDPIDCQLNLKNNLTLTVSFDLAFDLDQPYQNIPGFEPVHCRSNIVRMIHNSEWLPLSKLLSNVRLASNANHHRHKLSDQQLRIRMSRKVKTEEESKNMPVSYLSEFRSGGQTQTLPPFRDLLPQHLHEEIDSTPFYSPTSYHLPGTSYVSSAFHPRSTRGANLSRSLSTTKIDSYDGYLLRTDRFSKDQSQGGVAPLKRQASDTEILSATNPTSHFSSGGALPPIRNLQPLPANIGPFSRVNVDTKPPALSLEYHSNSNQHTHSFGSKAPGTYLPASRPFLVIPTNTLSHSEPARISQPYESSRYGPYQQSFRPELDYSPVSAGSLNDRNYGAQGEPIDPKNKKRRGNLPKSVTDVLRAWFHEHLDHPYPSEEDKQMFISRTGLTISQISNWFINARRRQLPALRNQVRASEPDRNGHRQSPLSDNEQTSSQSSVSSHH</sequence>
<keyword evidence="1 4" id="KW-0238">DNA-binding</keyword>
<feature type="DNA-binding region" description="Homeobox" evidence="4">
    <location>
        <begin position="525"/>
        <end position="587"/>
    </location>
</feature>
<dbReference type="InterPro" id="IPR001356">
    <property type="entry name" value="HD"/>
</dbReference>
<dbReference type="VEuPathDB" id="FungiDB:PADG_08386"/>
<dbReference type="PANTHER" id="PTHR11850">
    <property type="entry name" value="HOMEOBOX PROTEIN TRANSCRIPTION FACTORS"/>
    <property type="match status" value="1"/>
</dbReference>
<evidence type="ECO:0000259" key="6">
    <source>
        <dbReference type="PROSITE" id="PS50071"/>
    </source>
</evidence>
<dbReference type="EMBL" id="LZYO01000039">
    <property type="protein sequence ID" value="ODH40662.1"/>
    <property type="molecule type" value="Genomic_DNA"/>
</dbReference>
<feature type="compositionally biased region" description="Low complexity" evidence="5">
    <location>
        <begin position="613"/>
        <end position="622"/>
    </location>
</feature>
<dbReference type="CDD" id="cd00086">
    <property type="entry name" value="homeodomain"/>
    <property type="match status" value="1"/>
</dbReference>
<name>A0A1D2JL42_PARBR</name>
<dbReference type="SUPFAM" id="SSF46689">
    <property type="entry name" value="Homeodomain-like"/>
    <property type="match status" value="1"/>
</dbReference>
<dbReference type="VEuPathDB" id="FungiDB:PABG_03443"/>
<dbReference type="InterPro" id="IPR009057">
    <property type="entry name" value="Homeodomain-like_sf"/>
</dbReference>
<dbReference type="GO" id="GO:0003677">
    <property type="term" value="F:DNA binding"/>
    <property type="evidence" value="ECO:0007669"/>
    <property type="project" value="UniProtKB-UniRule"/>
</dbReference>
<evidence type="ECO:0000256" key="2">
    <source>
        <dbReference type="ARBA" id="ARBA00023155"/>
    </source>
</evidence>
<dbReference type="AlphaFoldDB" id="A0A1D2JL42"/>
<comment type="subcellular location">
    <subcellularLocation>
        <location evidence="4">Nucleus</location>
    </subcellularLocation>
</comment>
<dbReference type="Proteomes" id="UP000242814">
    <property type="component" value="Unassembled WGS sequence"/>
</dbReference>
<feature type="region of interest" description="Disordered" evidence="5">
    <location>
        <begin position="1"/>
        <end position="28"/>
    </location>
</feature>
<evidence type="ECO:0000256" key="4">
    <source>
        <dbReference type="PROSITE-ProRule" id="PRU00108"/>
    </source>
</evidence>
<feature type="compositionally biased region" description="Polar residues" evidence="5">
    <location>
        <begin position="602"/>
        <end position="612"/>
    </location>
</feature>
<proteinExistence type="predicted"/>
<dbReference type="SMART" id="SM00389">
    <property type="entry name" value="HOX"/>
    <property type="match status" value="1"/>
</dbReference>
<evidence type="ECO:0000313" key="7">
    <source>
        <dbReference type="EMBL" id="ODH40662.1"/>
    </source>
</evidence>
<dbReference type="Gene3D" id="1.10.10.60">
    <property type="entry name" value="Homeodomain-like"/>
    <property type="match status" value="1"/>
</dbReference>